<proteinExistence type="predicted"/>
<dbReference type="AlphaFoldDB" id="A0A1Z4LVA4"/>
<evidence type="ECO:0000256" key="1">
    <source>
        <dbReference type="SAM" id="SignalP"/>
    </source>
</evidence>
<keyword evidence="1" id="KW-0732">Signal</keyword>
<protein>
    <submittedName>
        <fullName evidence="2">Uncharacterized protein</fullName>
    </submittedName>
</protein>
<feature type="signal peptide" evidence="1">
    <location>
        <begin position="1"/>
        <end position="22"/>
    </location>
</feature>
<feature type="chain" id="PRO_5012283515" evidence="1">
    <location>
        <begin position="23"/>
        <end position="632"/>
    </location>
</feature>
<accession>A0A1Z4LVA4</accession>
<sequence>MKYLTRKTITFCLLLLPLGCNSTPVKNDSTQQLQTISAQPSPKPLQQVSKSNQWTPEMEAEFQQRAKRIITKLSGKNYGTTSFESEKRSYPRAMIDFLGGNREKSIAFLQAEDADAKSHTHTLGIDFYSSFTLKGQVRKYFYFGKYLDPAYRQRMKQAMQLLTAEDPLKRRFPERRKFWARGTDNCDSWVDCRNTDNLKAMRNSAVYLFAEETGNEATRQAYKQRIRRNISTLYQIGQGEWDSETYLGHTVTAYLNLYDFAKDKEVKSIAKAGLDWLLASGAVKYWRGGFGGPTKRDYGKSNCVWCSLSTHELGLYFHDSPIDDPKPSPDSVHLITSSYRPDPAIVALAKKQFSKPLELLNSKPTYENWKPGNDTAPQFHETLYFGNTFQLGTLAKGSGGDWNGFKMMAFNQERGVDYFVAGTGTKPNKISTSSVGGDNIAQYRNLVIFLNDKQETPFQFFLPKSARIETKGNLTFIRYEKTWLALTPINLNVEGINETKTSEISKRYPQEQILAATGTGNSYSGFALEIGEQETYGTFQQFQNSILAKSRLNIDEINNGIVEYQGVKGKVKLQHQALDLPKVWRNSKLHDWKNHFAVYQNSQGEKTPIYQGWKEGQIHIEAGGYKFTSKLK</sequence>
<evidence type="ECO:0000313" key="2">
    <source>
        <dbReference type="EMBL" id="BAY85179.1"/>
    </source>
</evidence>
<name>A0A1Z4LVA4_9CYAN</name>
<keyword evidence="3" id="KW-1185">Reference proteome</keyword>
<evidence type="ECO:0000313" key="3">
    <source>
        <dbReference type="Proteomes" id="UP000218418"/>
    </source>
</evidence>
<dbReference type="Proteomes" id="UP000218418">
    <property type="component" value="Chromosome"/>
</dbReference>
<reference evidence="2 3" key="1">
    <citation type="submission" date="2017-06" db="EMBL/GenBank/DDBJ databases">
        <title>Genome sequencing of cyanobaciteial culture collection at National Institute for Environmental Studies (NIES).</title>
        <authorList>
            <person name="Hirose Y."/>
            <person name="Shimura Y."/>
            <person name="Fujisawa T."/>
            <person name="Nakamura Y."/>
            <person name="Kawachi M."/>
        </authorList>
    </citation>
    <scope>NUCLEOTIDE SEQUENCE [LARGE SCALE GENOMIC DNA]</scope>
    <source>
        <strain evidence="2 3">NIES-267</strain>
    </source>
</reference>
<organism evidence="2 3">
    <name type="scientific">Calothrix parasitica NIES-267</name>
    <dbReference type="NCBI Taxonomy" id="1973488"/>
    <lineage>
        <taxon>Bacteria</taxon>
        <taxon>Bacillati</taxon>
        <taxon>Cyanobacteriota</taxon>
        <taxon>Cyanophyceae</taxon>
        <taxon>Nostocales</taxon>
        <taxon>Calotrichaceae</taxon>
        <taxon>Calothrix</taxon>
    </lineage>
</organism>
<dbReference type="EMBL" id="AP018227">
    <property type="protein sequence ID" value="BAY85179.1"/>
    <property type="molecule type" value="Genomic_DNA"/>
</dbReference>
<gene>
    <name evidence="2" type="ORF">NIES267_46780</name>
</gene>